<dbReference type="PANTHER" id="PTHR47703:SF2">
    <property type="entry name" value="D-AMINOACID AMINOTRANSFERASE-LIKE PLP-DEPENDENT ENZYMES SUPERFAMILY PROTEIN"/>
    <property type="match status" value="1"/>
</dbReference>
<evidence type="ECO:0000313" key="2">
    <source>
        <dbReference type="Proteomes" id="UP000316726"/>
    </source>
</evidence>
<dbReference type="InterPro" id="IPR001544">
    <property type="entry name" value="Aminotrans_IV"/>
</dbReference>
<dbReference type="InterPro" id="IPR036038">
    <property type="entry name" value="Aminotransferase-like"/>
</dbReference>
<gene>
    <name evidence="1" type="ORF">A3770_04p27740</name>
</gene>
<dbReference type="PANTHER" id="PTHR47703">
    <property type="entry name" value="D-AMINOACID AMINOTRANSFERASE-LIKE PLP-DEPENDENT ENZYMES SUPERFAMILY PROTEIN"/>
    <property type="match status" value="1"/>
</dbReference>
<evidence type="ECO:0000313" key="1">
    <source>
        <dbReference type="EMBL" id="QDZ20256.1"/>
    </source>
</evidence>
<proteinExistence type="predicted"/>
<keyword evidence="2" id="KW-1185">Reference proteome</keyword>
<reference evidence="1 2" key="1">
    <citation type="submission" date="2018-07" db="EMBL/GenBank/DDBJ databases">
        <title>The complete nuclear genome of the prasinophyte Chloropicon primus (CCMP1205).</title>
        <authorList>
            <person name="Pombert J.-F."/>
            <person name="Otis C."/>
            <person name="Turmel M."/>
            <person name="Lemieux C."/>
        </authorList>
    </citation>
    <scope>NUCLEOTIDE SEQUENCE [LARGE SCALE GENOMIC DNA]</scope>
    <source>
        <strain evidence="1 2">CCMP1205</strain>
    </source>
</reference>
<keyword evidence="1" id="KW-0032">Aminotransferase</keyword>
<dbReference type="AlphaFoldDB" id="A0A5B8MIE3"/>
<sequence>MMLVVVDGKEVEVEEGKVETPGSFLRWVGDGAYTAMTVFRWTGNEVEGTSYDDDDDDDDDDAACHPLEEEEVGERWVLPLWRRHAERLVESMRWLYPDHCIAGGEGGLEEAVEEASRATVEAVLRLRGRSRTRGTGGRSAVDMLTLVVRPGDQAKGLSCLAHLFTLPPPPLTGVTAPAGLLLRQHERPTPQAKSCQWASERLGLERDLVRAREQHQGLTEVLLVSDEGEVLEGMKSSFFVVERLDGDGDGSRGRGKWENHQLVTCPISRGILPGIARQAVIEIAERELGVPTVERPLSVSEADRWEEAFVTNAVKGIQPVNVVVSSPMQESGSTLTSELRFWDSRGRLTLALEEHLRQHFSDPSVRDTITLWIHHDE</sequence>
<accession>A0A5B8MIE3</accession>
<protein>
    <submittedName>
        <fullName evidence="1">Class IV aminotransferase</fullName>
    </submittedName>
</protein>
<keyword evidence="1" id="KW-0808">Transferase</keyword>
<dbReference type="Pfam" id="PF01063">
    <property type="entry name" value="Aminotran_4"/>
    <property type="match status" value="1"/>
</dbReference>
<dbReference type="Proteomes" id="UP000316726">
    <property type="component" value="Chromosome 4"/>
</dbReference>
<dbReference type="SUPFAM" id="SSF56752">
    <property type="entry name" value="D-aminoacid aminotransferase-like PLP-dependent enzymes"/>
    <property type="match status" value="1"/>
</dbReference>
<organism evidence="1 2">
    <name type="scientific">Chloropicon primus</name>
    <dbReference type="NCBI Taxonomy" id="1764295"/>
    <lineage>
        <taxon>Eukaryota</taxon>
        <taxon>Viridiplantae</taxon>
        <taxon>Chlorophyta</taxon>
        <taxon>Chloropicophyceae</taxon>
        <taxon>Chloropicales</taxon>
        <taxon>Chloropicaceae</taxon>
        <taxon>Chloropicon</taxon>
    </lineage>
</organism>
<dbReference type="OrthoDB" id="511368at2759"/>
<name>A0A5B8MIE3_9CHLO</name>
<dbReference type="EMBL" id="CP031037">
    <property type="protein sequence ID" value="QDZ20256.1"/>
    <property type="molecule type" value="Genomic_DNA"/>
</dbReference>
<dbReference type="InterPro" id="IPR043132">
    <property type="entry name" value="BCAT-like_C"/>
</dbReference>
<dbReference type="GO" id="GO:0008483">
    <property type="term" value="F:transaminase activity"/>
    <property type="evidence" value="ECO:0007669"/>
    <property type="project" value="UniProtKB-KW"/>
</dbReference>
<dbReference type="Gene3D" id="3.20.10.10">
    <property type="entry name" value="D-amino Acid Aminotransferase, subunit A, domain 2"/>
    <property type="match status" value="1"/>
</dbReference>